<evidence type="ECO:0000256" key="1">
    <source>
        <dbReference type="ARBA" id="ARBA00004196"/>
    </source>
</evidence>
<feature type="domain" description="Imelysin-like" evidence="3">
    <location>
        <begin position="42"/>
        <end position="316"/>
    </location>
</feature>
<dbReference type="RefSeq" id="WP_136456772.1">
    <property type="nucleotide sequence ID" value="NZ_SRSF01000001.1"/>
</dbReference>
<reference evidence="4 5" key="1">
    <citation type="submission" date="2019-04" db="EMBL/GenBank/DDBJ databases">
        <title>Lewinella litorea sp. nov., isolated from a marine sand.</title>
        <authorList>
            <person name="Yoon J.-H."/>
        </authorList>
    </citation>
    <scope>NUCLEOTIDE SEQUENCE [LARGE SCALE GENOMIC DNA]</scope>
    <source>
        <strain evidence="4 5">HSMS-39</strain>
    </source>
</reference>
<comment type="caution">
    <text evidence="4">The sequence shown here is derived from an EMBL/GenBank/DDBJ whole genome shotgun (WGS) entry which is preliminary data.</text>
</comment>
<evidence type="ECO:0000313" key="5">
    <source>
        <dbReference type="Proteomes" id="UP000308528"/>
    </source>
</evidence>
<dbReference type="Pfam" id="PF09375">
    <property type="entry name" value="Peptidase_M75"/>
    <property type="match status" value="1"/>
</dbReference>
<gene>
    <name evidence="4" type="ORF">E4021_04555</name>
</gene>
<dbReference type="InterPro" id="IPR038352">
    <property type="entry name" value="Imelysin_sf"/>
</dbReference>
<dbReference type="CDD" id="cd14659">
    <property type="entry name" value="Imelysin-like_IPPA"/>
    <property type="match status" value="1"/>
</dbReference>
<dbReference type="InterPro" id="IPR018976">
    <property type="entry name" value="Imelysin-like"/>
</dbReference>
<name>A0A4S4NPA4_9BACT</name>
<keyword evidence="5" id="KW-1185">Reference proteome</keyword>
<organism evidence="4 5">
    <name type="scientific">Neolewinella litorea</name>
    <dbReference type="NCBI Taxonomy" id="2562452"/>
    <lineage>
        <taxon>Bacteria</taxon>
        <taxon>Pseudomonadati</taxon>
        <taxon>Bacteroidota</taxon>
        <taxon>Saprospiria</taxon>
        <taxon>Saprospirales</taxon>
        <taxon>Lewinellaceae</taxon>
        <taxon>Neolewinella</taxon>
    </lineage>
</organism>
<dbReference type="OrthoDB" id="650514at2"/>
<protein>
    <submittedName>
        <fullName evidence="4">Peptidase M75 superfamily protein</fullName>
    </submittedName>
</protein>
<evidence type="ECO:0000256" key="2">
    <source>
        <dbReference type="ARBA" id="ARBA00022729"/>
    </source>
</evidence>
<comment type="subcellular location">
    <subcellularLocation>
        <location evidence="1">Cell envelope</location>
    </subcellularLocation>
</comment>
<dbReference type="Gene3D" id="1.20.1420.20">
    <property type="entry name" value="M75 peptidase, HXXE motif"/>
    <property type="match status" value="1"/>
</dbReference>
<keyword evidence="2" id="KW-0732">Signal</keyword>
<evidence type="ECO:0000259" key="3">
    <source>
        <dbReference type="Pfam" id="PF09375"/>
    </source>
</evidence>
<dbReference type="EMBL" id="SRSF01000001">
    <property type="protein sequence ID" value="THH41864.1"/>
    <property type="molecule type" value="Genomic_DNA"/>
</dbReference>
<accession>A0A4S4NPA4</accession>
<dbReference type="GO" id="GO:0030313">
    <property type="term" value="C:cell envelope"/>
    <property type="evidence" value="ECO:0007669"/>
    <property type="project" value="UniProtKB-SubCell"/>
</dbReference>
<sequence length="342" mass="37097">MTRYLLCLALLAVGCTTDPTEPAESASFDRQAMLVHWADDIIVPAFQDFKRDATDLESAARAYESTPSDETLATVRSAFATAYLGWQRLSPFMTGPGEEHRLREQLNIYPTDTTRLLSGSTGSLELPSNVDVQGFPALDFLLFGTQDPADRRAEVTRLSARITELASVALADWTGEYRDAYVAASGNSATASVDRTVNDFIFWYEKYLRAGKIGIPAGVFSSDPRPALAEAPYHGNLSRALFLEGLEAGNDFFSTEAGLADYLDALRVERGGESLSSQIRAGFGTAADRAAELNADIATQVRNDPTAVLQLYDALQANVILLKVDMLQALGINVDYVDADGD</sequence>
<evidence type="ECO:0000313" key="4">
    <source>
        <dbReference type="EMBL" id="THH41864.1"/>
    </source>
</evidence>
<proteinExistence type="predicted"/>
<dbReference type="InterPro" id="IPR034984">
    <property type="entry name" value="Imelysin-like_IPPA"/>
</dbReference>
<dbReference type="AlphaFoldDB" id="A0A4S4NPA4"/>
<dbReference type="PROSITE" id="PS51257">
    <property type="entry name" value="PROKAR_LIPOPROTEIN"/>
    <property type="match status" value="1"/>
</dbReference>
<dbReference type="Proteomes" id="UP000308528">
    <property type="component" value="Unassembled WGS sequence"/>
</dbReference>